<feature type="compositionally biased region" description="Low complexity" evidence="22">
    <location>
        <begin position="1037"/>
        <end position="1065"/>
    </location>
</feature>
<dbReference type="InterPro" id="IPR000719">
    <property type="entry name" value="Prot_kinase_dom"/>
</dbReference>
<dbReference type="InterPro" id="IPR001245">
    <property type="entry name" value="Ser-Thr/Tyr_kinase_cat_dom"/>
</dbReference>
<evidence type="ECO:0000256" key="24">
    <source>
        <dbReference type="SAM" id="SignalP"/>
    </source>
</evidence>
<gene>
    <name evidence="27" type="ORF">ACA1_290230</name>
</gene>
<dbReference type="SUPFAM" id="SSF53850">
    <property type="entry name" value="Periplasmic binding protein-like II"/>
    <property type="match status" value="2"/>
</dbReference>
<dbReference type="EC" id="2.7.11.1" evidence="4"/>
<evidence type="ECO:0000256" key="11">
    <source>
        <dbReference type="ARBA" id="ARBA00022741"/>
    </source>
</evidence>
<feature type="region of interest" description="Disordered" evidence="22">
    <location>
        <begin position="1307"/>
        <end position="1349"/>
    </location>
</feature>
<proteinExistence type="inferred from homology"/>
<feature type="binding site" evidence="21">
    <location>
        <position position="807"/>
    </location>
    <ligand>
        <name>ATP</name>
        <dbReference type="ChEBI" id="CHEBI:30616"/>
    </ligand>
</feature>
<evidence type="ECO:0000259" key="26">
    <source>
        <dbReference type="PROSITE" id="PS50125"/>
    </source>
</evidence>
<accession>L8HI49</accession>
<evidence type="ECO:0000256" key="22">
    <source>
        <dbReference type="SAM" id="MobiDB-lite"/>
    </source>
</evidence>
<keyword evidence="18" id="KW-0325">Glycoprotein</keyword>
<evidence type="ECO:0000256" key="23">
    <source>
        <dbReference type="SAM" id="Phobius"/>
    </source>
</evidence>
<keyword evidence="5" id="KW-0723">Serine/threonine-protein kinase</keyword>
<feature type="compositionally biased region" description="Low complexity" evidence="22">
    <location>
        <begin position="1072"/>
        <end position="1090"/>
    </location>
</feature>
<comment type="subcellular location">
    <subcellularLocation>
        <location evidence="1">Membrane</location>
        <topology evidence="1">Single-pass type I membrane protein</topology>
    </subcellularLocation>
</comment>
<name>L8HI49_ACACF</name>
<dbReference type="InterPro" id="IPR051681">
    <property type="entry name" value="Ser/Thr_Kinases-Pseudokinases"/>
</dbReference>
<dbReference type="GO" id="GO:0035556">
    <property type="term" value="P:intracellular signal transduction"/>
    <property type="evidence" value="ECO:0007669"/>
    <property type="project" value="InterPro"/>
</dbReference>
<evidence type="ECO:0000256" key="7">
    <source>
        <dbReference type="ARBA" id="ARBA00022679"/>
    </source>
</evidence>
<dbReference type="PANTHER" id="PTHR44329:SF298">
    <property type="entry name" value="MIXED LINEAGE KINASE DOMAIN-LIKE PROTEIN"/>
    <property type="match status" value="1"/>
</dbReference>
<comment type="similarity">
    <text evidence="3">Belongs to the integrin beta chain family.</text>
</comment>
<dbReference type="SMART" id="SM00044">
    <property type="entry name" value="CYCc"/>
    <property type="match status" value="1"/>
</dbReference>
<dbReference type="GO" id="GO:0009190">
    <property type="term" value="P:cyclic nucleotide biosynthetic process"/>
    <property type="evidence" value="ECO:0007669"/>
    <property type="project" value="InterPro"/>
</dbReference>
<evidence type="ECO:0000256" key="2">
    <source>
        <dbReference type="ARBA" id="ARBA00005843"/>
    </source>
</evidence>
<dbReference type="OrthoDB" id="4062651at2759"/>
<dbReference type="CDD" id="cd07302">
    <property type="entry name" value="CHD"/>
    <property type="match status" value="1"/>
</dbReference>
<feature type="region of interest" description="Disordered" evidence="22">
    <location>
        <begin position="1034"/>
        <end position="1090"/>
    </location>
</feature>
<evidence type="ECO:0000256" key="5">
    <source>
        <dbReference type="ARBA" id="ARBA00022527"/>
    </source>
</evidence>
<dbReference type="CDD" id="cd13999">
    <property type="entry name" value="STKc_MAP3K-like"/>
    <property type="match status" value="2"/>
</dbReference>
<evidence type="ECO:0000256" key="18">
    <source>
        <dbReference type="ARBA" id="ARBA00023180"/>
    </source>
</evidence>
<evidence type="ECO:0000256" key="14">
    <source>
        <dbReference type="ARBA" id="ARBA00022989"/>
    </source>
</evidence>
<keyword evidence="16 23" id="KW-0472">Membrane</keyword>
<dbReference type="KEGG" id="acan:ACA1_290230"/>
<evidence type="ECO:0000256" key="4">
    <source>
        <dbReference type="ARBA" id="ARBA00012513"/>
    </source>
</evidence>
<keyword evidence="7" id="KW-0808">Transferase</keyword>
<feature type="domain" description="Protein kinase" evidence="25">
    <location>
        <begin position="780"/>
        <end position="1033"/>
    </location>
</feature>
<evidence type="ECO:0000256" key="6">
    <source>
        <dbReference type="ARBA" id="ARBA00022536"/>
    </source>
</evidence>
<dbReference type="Pfam" id="PF23106">
    <property type="entry name" value="EGF_Teneurin"/>
    <property type="match status" value="1"/>
</dbReference>
<keyword evidence="8 23" id="KW-0812">Transmembrane</keyword>
<dbReference type="FunFam" id="3.30.200.20:FF:000060">
    <property type="entry name" value="Serine/threonine-protein kinase isoform 1"/>
    <property type="match status" value="1"/>
</dbReference>
<keyword evidence="14 23" id="KW-1133">Transmembrane helix</keyword>
<dbReference type="GO" id="GO:0016020">
    <property type="term" value="C:membrane"/>
    <property type="evidence" value="ECO:0007669"/>
    <property type="project" value="UniProtKB-SubCell"/>
</dbReference>
<dbReference type="InterPro" id="IPR024370">
    <property type="entry name" value="PBP_domain"/>
</dbReference>
<dbReference type="SMART" id="SM00220">
    <property type="entry name" value="S_TKc"/>
    <property type="match status" value="2"/>
</dbReference>
<evidence type="ECO:0000256" key="10">
    <source>
        <dbReference type="ARBA" id="ARBA00022737"/>
    </source>
</evidence>
<evidence type="ECO:0000256" key="19">
    <source>
        <dbReference type="ARBA" id="ARBA00047899"/>
    </source>
</evidence>
<dbReference type="InterPro" id="IPR008271">
    <property type="entry name" value="Ser/Thr_kinase_AS"/>
</dbReference>
<evidence type="ECO:0000256" key="16">
    <source>
        <dbReference type="ARBA" id="ARBA00023136"/>
    </source>
</evidence>
<dbReference type="InterPro" id="IPR001054">
    <property type="entry name" value="A/G_cyclase"/>
</dbReference>
<comment type="similarity">
    <text evidence="2">Belongs to the protein kinase superfamily. TKL Ser/Thr protein kinase family.</text>
</comment>
<dbReference type="GO" id="GO:0004674">
    <property type="term" value="F:protein serine/threonine kinase activity"/>
    <property type="evidence" value="ECO:0007669"/>
    <property type="project" value="UniProtKB-KW"/>
</dbReference>
<evidence type="ECO:0000313" key="27">
    <source>
        <dbReference type="EMBL" id="ELR25259.1"/>
    </source>
</evidence>
<dbReference type="SUPFAM" id="SSF56112">
    <property type="entry name" value="Protein kinase-like (PK-like)"/>
    <property type="match status" value="2"/>
</dbReference>
<dbReference type="PROSITE" id="PS50125">
    <property type="entry name" value="GUANYLATE_CYCLASE_2"/>
    <property type="match status" value="1"/>
</dbReference>
<dbReference type="SUPFAM" id="SSF55073">
    <property type="entry name" value="Nucleotide cyclase"/>
    <property type="match status" value="1"/>
</dbReference>
<dbReference type="Pfam" id="PF00211">
    <property type="entry name" value="Guanylate_cyc"/>
    <property type="match status" value="1"/>
</dbReference>
<feature type="compositionally biased region" description="Gly residues" evidence="22">
    <location>
        <begin position="1333"/>
        <end position="1343"/>
    </location>
</feature>
<dbReference type="InterPro" id="IPR011009">
    <property type="entry name" value="Kinase-like_dom_sf"/>
</dbReference>
<evidence type="ECO:0000256" key="20">
    <source>
        <dbReference type="ARBA" id="ARBA00048679"/>
    </source>
</evidence>
<evidence type="ECO:0000256" key="1">
    <source>
        <dbReference type="ARBA" id="ARBA00004479"/>
    </source>
</evidence>
<comment type="catalytic activity">
    <reaction evidence="19">
        <text>L-threonyl-[protein] + ATP = O-phospho-L-threonyl-[protein] + ADP + H(+)</text>
        <dbReference type="Rhea" id="RHEA:46608"/>
        <dbReference type="Rhea" id="RHEA-COMP:11060"/>
        <dbReference type="Rhea" id="RHEA-COMP:11605"/>
        <dbReference type="ChEBI" id="CHEBI:15378"/>
        <dbReference type="ChEBI" id="CHEBI:30013"/>
        <dbReference type="ChEBI" id="CHEBI:30616"/>
        <dbReference type="ChEBI" id="CHEBI:61977"/>
        <dbReference type="ChEBI" id="CHEBI:456216"/>
        <dbReference type="EC" id="2.7.11.1"/>
    </reaction>
</comment>
<evidence type="ECO:0000313" key="28">
    <source>
        <dbReference type="Proteomes" id="UP000011083"/>
    </source>
</evidence>
<keyword evidence="15" id="KW-0401">Integrin</keyword>
<comment type="catalytic activity">
    <reaction evidence="20">
        <text>L-seryl-[protein] + ATP = O-phospho-L-seryl-[protein] + ADP + H(+)</text>
        <dbReference type="Rhea" id="RHEA:17989"/>
        <dbReference type="Rhea" id="RHEA-COMP:9863"/>
        <dbReference type="Rhea" id="RHEA-COMP:11604"/>
        <dbReference type="ChEBI" id="CHEBI:15378"/>
        <dbReference type="ChEBI" id="CHEBI:29999"/>
        <dbReference type="ChEBI" id="CHEBI:30616"/>
        <dbReference type="ChEBI" id="CHEBI:83421"/>
        <dbReference type="ChEBI" id="CHEBI:456216"/>
        <dbReference type="EC" id="2.7.11.1"/>
    </reaction>
</comment>
<dbReference type="Gene3D" id="3.30.200.20">
    <property type="entry name" value="Phosphorylase Kinase, domain 1"/>
    <property type="match status" value="2"/>
</dbReference>
<evidence type="ECO:0000259" key="25">
    <source>
        <dbReference type="PROSITE" id="PS50011"/>
    </source>
</evidence>
<keyword evidence="12" id="KW-0418">Kinase</keyword>
<dbReference type="Gene3D" id="1.10.510.10">
    <property type="entry name" value="Transferase(Phosphotransferase) domain 1"/>
    <property type="match status" value="2"/>
</dbReference>
<evidence type="ECO:0000256" key="3">
    <source>
        <dbReference type="ARBA" id="ARBA00007449"/>
    </source>
</evidence>
<feature type="transmembrane region" description="Helical" evidence="23">
    <location>
        <begin position="732"/>
        <end position="762"/>
    </location>
</feature>
<protein>
    <recommendedName>
        <fullName evidence="4">non-specific serine/threonine protein kinase</fullName>
        <ecNumber evidence="4">2.7.11.1</ecNumber>
    </recommendedName>
</protein>
<evidence type="ECO:0000256" key="9">
    <source>
        <dbReference type="ARBA" id="ARBA00022729"/>
    </source>
</evidence>
<dbReference type="VEuPathDB" id="AmoebaDB:ACA1_290230"/>
<dbReference type="Proteomes" id="UP000011083">
    <property type="component" value="Unassembled WGS sequence"/>
</dbReference>
<dbReference type="Pfam" id="PF07714">
    <property type="entry name" value="PK_Tyr_Ser-Thr"/>
    <property type="match status" value="2"/>
</dbReference>
<feature type="domain" description="Guanylate cyclase" evidence="26">
    <location>
        <begin position="1101"/>
        <end position="1245"/>
    </location>
</feature>
<evidence type="ECO:0000256" key="15">
    <source>
        <dbReference type="ARBA" id="ARBA00023037"/>
    </source>
</evidence>
<dbReference type="GeneID" id="14926305"/>
<feature type="binding site" evidence="21">
    <location>
        <position position="1407"/>
    </location>
    <ligand>
        <name>ATP</name>
        <dbReference type="ChEBI" id="CHEBI:30616"/>
    </ligand>
</feature>
<dbReference type="PANTHER" id="PTHR44329">
    <property type="entry name" value="SERINE/THREONINE-PROTEIN KINASE TNNI3K-RELATED"/>
    <property type="match status" value="1"/>
</dbReference>
<dbReference type="RefSeq" id="XP_004368014.1">
    <property type="nucleotide sequence ID" value="XM_004367957.1"/>
</dbReference>
<dbReference type="InterPro" id="IPR029787">
    <property type="entry name" value="Nucleotide_cyclase"/>
</dbReference>
<dbReference type="EMBL" id="KB007805">
    <property type="protein sequence ID" value="ELR25259.1"/>
    <property type="molecule type" value="Genomic_DNA"/>
</dbReference>
<organism evidence="27 28">
    <name type="scientific">Acanthamoeba castellanii (strain ATCC 30010 / Neff)</name>
    <dbReference type="NCBI Taxonomy" id="1257118"/>
    <lineage>
        <taxon>Eukaryota</taxon>
        <taxon>Amoebozoa</taxon>
        <taxon>Discosea</taxon>
        <taxon>Longamoebia</taxon>
        <taxon>Centramoebida</taxon>
        <taxon>Acanthamoebidae</taxon>
        <taxon>Acanthamoeba</taxon>
    </lineage>
</organism>
<dbReference type="STRING" id="1257118.L8HI49"/>
<feature type="chain" id="PRO_5003990764" description="non-specific serine/threonine protein kinase" evidence="24">
    <location>
        <begin position="24"/>
        <end position="1622"/>
    </location>
</feature>
<evidence type="ECO:0000256" key="12">
    <source>
        <dbReference type="ARBA" id="ARBA00022777"/>
    </source>
</evidence>
<dbReference type="InterPro" id="IPR017441">
    <property type="entry name" value="Protein_kinase_ATP_BS"/>
</dbReference>
<keyword evidence="11 21" id="KW-0547">Nucleotide-binding</keyword>
<keyword evidence="10" id="KW-0677">Repeat</keyword>
<sequence length="1622" mass="174827">MAPALLSSAFLLLLIFAALSAEAQFSVKLVGSGGAATADLYNSYGAYYGYSKDNVALAYTASIDQALLRYQQNLVDFVGVDTALDPDQFNGVQGLVQLPIVGLPLVIGYNLPPSSPPTLSVLAKVWRGEITRWNDTAILELNPNITARLPDADILTSYRTGGDVSVSTVFKRALNIFTNGAFPRNGSLGSLPPVAAGTSFGFPTDADCINYVKTQNNSLTYMTSFKANDASITVARMVNAAGNVVSPTQAAVQAAMAAFRPAIDTGDLTVDILNANGSASWPLSFITFALIPENITTPDCSNVQELLLFLSWTQLNAKATAVASSLGYTSLINAYRRRLIDAMGTIYCNGQKAFKTAVLLGMGAPYTIYYNWVANYPSTAFKVQYTAVVSQTAFNEMAAGDIDFAALATALTPAQKALVPDGEGVPTIGYGILPVYNISELVDKDPLILDWQAISDILLNKITTWDHAYLKQLNPHLANDLPQKPITIVYQTDASSPVTALFTDILSRRVPEWQQTMGNSTTYLGWFPAMDSGRAKGGSLSGNAMFNLLVNEPYSFGFYHNLDVVTSRTLKAAKLYNDAGSVVACDPTTINAAMQDVKDNITPAIALTPGVNSWPMVLVNFVTFHTREFQDCTKATGLLDYLYWTQTNAEAGAMATAAGVVVGATIPSVKRRLLTVLDETTCKGVAASSLHGCIIDGTLCSDHGTCNAGSCACESGWQGTYCNELGRSAEEIALIATLAVVVPIVALAFLVLVCALVALFVYARRNRRGKDDWEIDADELEMGAHLGTGGFGEVHRAMWKGTEVAVKMMTSANVTRDMERNFKDEVRVMTALRHPNVVLFMAASTKPPKMCIVMEFMALGSLFDIPYMLKVKMAYQAAKGMHFLHSSGIVHRDLKSLNLLLDNKWNVKVSDFGLTKFKEDIKSTAKGGGAMAGSVHWTAPEVLNETPGADLVLADVYSFGIILWELLTRQQPYAGLSPAAVAVAVIRDNLRPTIPDEHGAPAEFEALMTSCWNVDPVIRPAFLEIMTRLSTEMGAQGSSFKTGSSSTGSSIHGMTSSWTASAGTSSSGGGNSSSSGGDSDGSMGAAGAVGAGARAPEGEVAIVFSDITRAASLWDSNAMAMRDATLLHNETLRAVLKKHGGYEVVFLRDRNSGEGSFCMAFQEASAALEWCMEVQQELLKVDWPAELVAHPGAAEEWGDNDDRVLFKGLRVRMGVHWGKPRVVKDPMTRRVEYIGPVVNAAARITALTHGGQVLLSHAVFNKLKGTAVGEESKRIQCLGRFEMPDSPSGSKLFELKVRGLEARFFGGVSPAPGDGDHSSSNTGSSGRTDGGNHTSGGDSGGGGHDGRELQTAVGEGMMFKEDNFLTSANLCRWVIDFSEVQLGRQVGLGSYGVVYRGKWKGVDVAVKRFIKQKLDERRMLEFRAEMAFLSSSTTPTSLQDILSEGAIKLTFGQKLRMLRSAALGINYLHSLHPVIVHRDLKPSNLLVDENWNVKVADFGFARIKEENATMTRCGTPCWTAPEVIRGEKYSETADVYSFGVVMWQVLTRKQPFAGRNFMGVSLDVLEGRRPQVPGECPQAFKKVMKKCWHGDAHRRPSMESVVAFFDSALGEEDGAAPTDMDP</sequence>
<dbReference type="Gene3D" id="2.10.25.10">
    <property type="entry name" value="Laminin"/>
    <property type="match status" value="1"/>
</dbReference>
<dbReference type="GO" id="GO:0007229">
    <property type="term" value="P:integrin-mediated signaling pathway"/>
    <property type="evidence" value="ECO:0007669"/>
    <property type="project" value="UniProtKB-KW"/>
</dbReference>
<keyword evidence="28" id="KW-1185">Reference proteome</keyword>
<dbReference type="Pfam" id="PF12849">
    <property type="entry name" value="PBP_like_2"/>
    <property type="match status" value="2"/>
</dbReference>
<keyword evidence="9 24" id="KW-0732">Signal</keyword>
<dbReference type="GO" id="GO:0005524">
    <property type="term" value="F:ATP binding"/>
    <property type="evidence" value="ECO:0007669"/>
    <property type="project" value="UniProtKB-UniRule"/>
</dbReference>
<keyword evidence="13 21" id="KW-0067">ATP-binding</keyword>
<keyword evidence="17" id="KW-1015">Disulfide bond</keyword>
<dbReference type="Gene3D" id="3.30.70.1230">
    <property type="entry name" value="Nucleotide cyclase"/>
    <property type="match status" value="1"/>
</dbReference>
<feature type="domain" description="Protein kinase" evidence="25">
    <location>
        <begin position="1380"/>
        <end position="1609"/>
    </location>
</feature>
<dbReference type="Gene3D" id="3.40.190.10">
    <property type="entry name" value="Periplasmic binding protein-like II"/>
    <property type="match status" value="4"/>
</dbReference>
<feature type="compositionally biased region" description="Polar residues" evidence="22">
    <location>
        <begin position="1318"/>
        <end position="1327"/>
    </location>
</feature>
<evidence type="ECO:0000256" key="8">
    <source>
        <dbReference type="ARBA" id="ARBA00022692"/>
    </source>
</evidence>
<evidence type="ECO:0000256" key="21">
    <source>
        <dbReference type="PROSITE-ProRule" id="PRU10141"/>
    </source>
</evidence>
<dbReference type="PROSITE" id="PS00107">
    <property type="entry name" value="PROTEIN_KINASE_ATP"/>
    <property type="match status" value="2"/>
</dbReference>
<dbReference type="PROSITE" id="PS00108">
    <property type="entry name" value="PROTEIN_KINASE_ST"/>
    <property type="match status" value="2"/>
</dbReference>
<feature type="signal peptide" evidence="24">
    <location>
        <begin position="1"/>
        <end position="23"/>
    </location>
</feature>
<evidence type="ECO:0000256" key="17">
    <source>
        <dbReference type="ARBA" id="ARBA00023157"/>
    </source>
</evidence>
<evidence type="ECO:0000256" key="13">
    <source>
        <dbReference type="ARBA" id="ARBA00022840"/>
    </source>
</evidence>
<dbReference type="SUPFAM" id="SSF57196">
    <property type="entry name" value="EGF/Laminin"/>
    <property type="match status" value="1"/>
</dbReference>
<reference evidence="27 28" key="1">
    <citation type="journal article" date="2013" name="Genome Biol.">
        <title>Genome of Acanthamoeba castellanii highlights extensive lateral gene transfer and early evolution of tyrosine kinase signaling.</title>
        <authorList>
            <person name="Clarke M."/>
            <person name="Lohan A.J."/>
            <person name="Liu B."/>
            <person name="Lagkouvardos I."/>
            <person name="Roy S."/>
            <person name="Zafar N."/>
            <person name="Bertelli C."/>
            <person name="Schilde C."/>
            <person name="Kianianmomeni A."/>
            <person name="Burglin T.R."/>
            <person name="Frech C."/>
            <person name="Turcotte B."/>
            <person name="Kopec K.O."/>
            <person name="Synnott J.M."/>
            <person name="Choo C."/>
            <person name="Paponov I."/>
            <person name="Finkler A."/>
            <person name="Soon Heng Tan C."/>
            <person name="Hutchins A.P."/>
            <person name="Weinmeier T."/>
            <person name="Rattei T."/>
            <person name="Chu J.S."/>
            <person name="Gimenez G."/>
            <person name="Irimia M."/>
            <person name="Rigden D.J."/>
            <person name="Fitzpatrick D.A."/>
            <person name="Lorenzo-Morales J."/>
            <person name="Bateman A."/>
            <person name="Chiu C.H."/>
            <person name="Tang P."/>
            <person name="Hegemann P."/>
            <person name="Fromm H."/>
            <person name="Raoult D."/>
            <person name="Greub G."/>
            <person name="Miranda-Saavedra D."/>
            <person name="Chen N."/>
            <person name="Nash P."/>
            <person name="Ginger M.L."/>
            <person name="Horn M."/>
            <person name="Schaap P."/>
            <person name="Caler L."/>
            <person name="Loftus B."/>
        </authorList>
    </citation>
    <scope>NUCLEOTIDE SEQUENCE [LARGE SCALE GENOMIC DNA]</scope>
    <source>
        <strain evidence="27 28">Neff</strain>
    </source>
</reference>
<keyword evidence="6" id="KW-0245">EGF-like domain</keyword>
<dbReference type="FunFam" id="2.10.25.10:FF:000036">
    <property type="entry name" value="Integrin beta"/>
    <property type="match status" value="1"/>
</dbReference>
<dbReference type="PROSITE" id="PS50011">
    <property type="entry name" value="PROTEIN_KINASE_DOM"/>
    <property type="match status" value="2"/>
</dbReference>